<evidence type="ECO:0000313" key="14">
    <source>
        <dbReference type="EMBL" id="VDP62120.1"/>
    </source>
</evidence>
<proteinExistence type="inferred from homology"/>
<dbReference type="FunFam" id="3.30.160.60:FF:000322">
    <property type="entry name" value="GDNF-inducible zinc finger protein 1"/>
    <property type="match status" value="1"/>
</dbReference>
<dbReference type="STRING" id="6186.A0A183KNW2"/>
<feature type="domain" description="C2H2-type" evidence="12">
    <location>
        <begin position="31"/>
        <end position="58"/>
    </location>
</feature>
<dbReference type="GO" id="GO:0005634">
    <property type="term" value="C:nucleus"/>
    <property type="evidence" value="ECO:0007669"/>
    <property type="project" value="UniProtKB-SubCell"/>
</dbReference>
<keyword evidence="7" id="KW-0805">Transcription regulation</keyword>
<dbReference type="WBParaSite" id="SCUD_0001674501-mRNA-1">
    <property type="protein sequence ID" value="SCUD_0001674501-mRNA-1"/>
    <property type="gene ID" value="SCUD_0001674501"/>
</dbReference>
<dbReference type="InterPro" id="IPR013087">
    <property type="entry name" value="Znf_C2H2_type"/>
</dbReference>
<reference evidence="16" key="1">
    <citation type="submission" date="2016-06" db="UniProtKB">
        <authorList>
            <consortium name="WormBaseParasite"/>
        </authorList>
    </citation>
    <scope>IDENTIFICATION</scope>
</reference>
<keyword evidence="8" id="KW-0238">DNA-binding</keyword>
<keyword evidence="3" id="KW-0479">Metal-binding</keyword>
<evidence type="ECO:0000259" key="13">
    <source>
        <dbReference type="PROSITE" id="PS50808"/>
    </source>
</evidence>
<sequence>MRYTCNHCDRKFKTNSDLNEHVKVIHEGIVYRCDQCDRRFSSKSNLREHLKRVHPGEF</sequence>
<reference evidence="14 15" key="2">
    <citation type="submission" date="2018-11" db="EMBL/GenBank/DDBJ databases">
        <authorList>
            <consortium name="Pathogen Informatics"/>
        </authorList>
    </citation>
    <scope>NUCLEOTIDE SEQUENCE [LARGE SCALE GENOMIC DNA]</scope>
    <source>
        <strain evidence="14">Dakar</strain>
        <strain evidence="15">Dakar, Senegal</strain>
    </source>
</reference>
<evidence type="ECO:0000256" key="11">
    <source>
        <dbReference type="PROSITE-ProRule" id="PRU00042"/>
    </source>
</evidence>
<dbReference type="PANTHER" id="PTHR24403">
    <property type="entry name" value="ZINC FINGER PROTEIN"/>
    <property type="match status" value="1"/>
</dbReference>
<name>A0A183KNW2_9TREM</name>
<evidence type="ECO:0000256" key="2">
    <source>
        <dbReference type="ARBA" id="ARBA00006991"/>
    </source>
</evidence>
<dbReference type="InterPro" id="IPR003656">
    <property type="entry name" value="Znf_BED"/>
</dbReference>
<dbReference type="AlphaFoldDB" id="A0A183KNW2"/>
<evidence type="ECO:0000256" key="9">
    <source>
        <dbReference type="ARBA" id="ARBA00023163"/>
    </source>
</evidence>
<dbReference type="SMART" id="SM00355">
    <property type="entry name" value="ZnF_C2H2"/>
    <property type="match status" value="2"/>
</dbReference>
<dbReference type="PROSITE" id="PS50808">
    <property type="entry name" value="ZF_BED"/>
    <property type="match status" value="1"/>
</dbReference>
<evidence type="ECO:0000256" key="7">
    <source>
        <dbReference type="ARBA" id="ARBA00023015"/>
    </source>
</evidence>
<gene>
    <name evidence="14" type="ORF">SCUD_LOCUS16742</name>
</gene>
<comment type="subcellular location">
    <subcellularLocation>
        <location evidence="1">Nucleus</location>
    </subcellularLocation>
</comment>
<dbReference type="PANTHER" id="PTHR24403:SF67">
    <property type="entry name" value="FI01116P-RELATED"/>
    <property type="match status" value="1"/>
</dbReference>
<dbReference type="FunFam" id="3.30.160.60:FF:001156">
    <property type="entry name" value="Zinc finger protein 407"/>
    <property type="match status" value="1"/>
</dbReference>
<dbReference type="EMBL" id="UZAK01039001">
    <property type="protein sequence ID" value="VDP62120.1"/>
    <property type="molecule type" value="Genomic_DNA"/>
</dbReference>
<dbReference type="SUPFAM" id="SSF57667">
    <property type="entry name" value="beta-beta-alpha zinc fingers"/>
    <property type="match status" value="1"/>
</dbReference>
<keyword evidence="4" id="KW-0677">Repeat</keyword>
<comment type="similarity">
    <text evidence="2">Belongs to the krueppel C2H2-type zinc-finger protein family.</text>
</comment>
<keyword evidence="5 11" id="KW-0863">Zinc-finger</keyword>
<evidence type="ECO:0000256" key="8">
    <source>
        <dbReference type="ARBA" id="ARBA00023125"/>
    </source>
</evidence>
<evidence type="ECO:0000313" key="15">
    <source>
        <dbReference type="Proteomes" id="UP000279833"/>
    </source>
</evidence>
<dbReference type="GO" id="GO:0008270">
    <property type="term" value="F:zinc ion binding"/>
    <property type="evidence" value="ECO:0007669"/>
    <property type="project" value="UniProtKB-KW"/>
</dbReference>
<organism evidence="16">
    <name type="scientific">Schistosoma curassoni</name>
    <dbReference type="NCBI Taxonomy" id="6186"/>
    <lineage>
        <taxon>Eukaryota</taxon>
        <taxon>Metazoa</taxon>
        <taxon>Spiralia</taxon>
        <taxon>Lophotrochozoa</taxon>
        <taxon>Platyhelminthes</taxon>
        <taxon>Trematoda</taxon>
        <taxon>Digenea</taxon>
        <taxon>Strigeidida</taxon>
        <taxon>Schistosomatoidea</taxon>
        <taxon>Schistosomatidae</taxon>
        <taxon>Schistosoma</taxon>
    </lineage>
</organism>
<dbReference type="Proteomes" id="UP000279833">
    <property type="component" value="Unassembled WGS sequence"/>
</dbReference>
<evidence type="ECO:0000256" key="5">
    <source>
        <dbReference type="ARBA" id="ARBA00022771"/>
    </source>
</evidence>
<feature type="domain" description="BED-type" evidence="13">
    <location>
        <begin position="1"/>
        <end position="58"/>
    </location>
</feature>
<evidence type="ECO:0000256" key="3">
    <source>
        <dbReference type="ARBA" id="ARBA00022723"/>
    </source>
</evidence>
<dbReference type="PROSITE" id="PS00028">
    <property type="entry name" value="ZINC_FINGER_C2H2_1"/>
    <property type="match status" value="2"/>
</dbReference>
<evidence type="ECO:0000256" key="10">
    <source>
        <dbReference type="ARBA" id="ARBA00023242"/>
    </source>
</evidence>
<accession>A0A183KNW2</accession>
<dbReference type="GO" id="GO:0003677">
    <property type="term" value="F:DNA binding"/>
    <property type="evidence" value="ECO:0007669"/>
    <property type="project" value="UniProtKB-KW"/>
</dbReference>
<keyword evidence="15" id="KW-1185">Reference proteome</keyword>
<dbReference type="InterPro" id="IPR036236">
    <property type="entry name" value="Znf_C2H2_sf"/>
</dbReference>
<keyword evidence="10" id="KW-0539">Nucleus</keyword>
<protein>
    <submittedName>
        <fullName evidence="16">C2H2-type domain-containing protein</fullName>
    </submittedName>
</protein>
<feature type="domain" description="C2H2-type" evidence="12">
    <location>
        <begin position="3"/>
        <end position="28"/>
    </location>
</feature>
<evidence type="ECO:0000256" key="1">
    <source>
        <dbReference type="ARBA" id="ARBA00004123"/>
    </source>
</evidence>
<evidence type="ECO:0000256" key="4">
    <source>
        <dbReference type="ARBA" id="ARBA00022737"/>
    </source>
</evidence>
<dbReference type="GO" id="GO:0045944">
    <property type="term" value="P:positive regulation of transcription by RNA polymerase II"/>
    <property type="evidence" value="ECO:0007669"/>
    <property type="project" value="TreeGrafter"/>
</dbReference>
<keyword evidence="6" id="KW-0862">Zinc</keyword>
<evidence type="ECO:0000259" key="12">
    <source>
        <dbReference type="PROSITE" id="PS50157"/>
    </source>
</evidence>
<evidence type="ECO:0000313" key="16">
    <source>
        <dbReference type="WBParaSite" id="SCUD_0001674501-mRNA-1"/>
    </source>
</evidence>
<dbReference type="InterPro" id="IPR050688">
    <property type="entry name" value="Zinc_finger/UBP_domain"/>
</dbReference>
<dbReference type="Gene3D" id="3.30.160.60">
    <property type="entry name" value="Classic Zinc Finger"/>
    <property type="match status" value="2"/>
</dbReference>
<dbReference type="Pfam" id="PF00096">
    <property type="entry name" value="zf-C2H2"/>
    <property type="match status" value="2"/>
</dbReference>
<keyword evidence="9" id="KW-0804">Transcription</keyword>
<dbReference type="PROSITE" id="PS50157">
    <property type="entry name" value="ZINC_FINGER_C2H2_2"/>
    <property type="match status" value="2"/>
</dbReference>
<evidence type="ECO:0000256" key="6">
    <source>
        <dbReference type="ARBA" id="ARBA00022833"/>
    </source>
</evidence>